<protein>
    <submittedName>
        <fullName evidence="1">Uncharacterized protein</fullName>
    </submittedName>
</protein>
<name>A0A645CWI8_9ZZZZ</name>
<comment type="caution">
    <text evidence="1">The sequence shown here is derived from an EMBL/GenBank/DDBJ whole genome shotgun (WGS) entry which is preliminary data.</text>
</comment>
<organism evidence="1">
    <name type="scientific">bioreactor metagenome</name>
    <dbReference type="NCBI Taxonomy" id="1076179"/>
    <lineage>
        <taxon>unclassified sequences</taxon>
        <taxon>metagenomes</taxon>
        <taxon>ecological metagenomes</taxon>
    </lineage>
</organism>
<dbReference type="EMBL" id="VSSQ01030635">
    <property type="protein sequence ID" value="MPM81233.1"/>
    <property type="molecule type" value="Genomic_DNA"/>
</dbReference>
<proteinExistence type="predicted"/>
<gene>
    <name evidence="1" type="ORF">SDC9_128285</name>
</gene>
<accession>A0A645CWI8</accession>
<reference evidence="1" key="1">
    <citation type="submission" date="2019-08" db="EMBL/GenBank/DDBJ databases">
        <authorList>
            <person name="Kucharzyk K."/>
            <person name="Murdoch R.W."/>
            <person name="Higgins S."/>
            <person name="Loffler F."/>
        </authorList>
    </citation>
    <scope>NUCLEOTIDE SEQUENCE</scope>
</reference>
<evidence type="ECO:0000313" key="1">
    <source>
        <dbReference type="EMBL" id="MPM81233.1"/>
    </source>
</evidence>
<sequence length="154" mass="17389">MRFSSFLSDSDSRCTAVMTVCDIKVAGLLKCFFNCLIYVLIFDFPHSLANTVTDKIINRLTSANISDHFFNGRITPIRQKYRPCVGITSADVANPVLFFIFSRKLVFFDMTLYIIINAGTADNAMLASAVHGLTINIKFIFFIVNTNTIRHQFI</sequence>
<dbReference type="AlphaFoldDB" id="A0A645CWI8"/>